<protein>
    <submittedName>
        <fullName evidence="1">Uncharacterized protein</fullName>
    </submittedName>
</protein>
<name>A0A7U2F782_PHANO</name>
<keyword evidence="2" id="KW-1185">Reference proteome</keyword>
<organism evidence="1 2">
    <name type="scientific">Phaeosphaeria nodorum (strain SN15 / ATCC MYA-4574 / FGSC 10173)</name>
    <name type="common">Glume blotch fungus</name>
    <name type="synonym">Parastagonospora nodorum</name>
    <dbReference type="NCBI Taxonomy" id="321614"/>
    <lineage>
        <taxon>Eukaryota</taxon>
        <taxon>Fungi</taxon>
        <taxon>Dikarya</taxon>
        <taxon>Ascomycota</taxon>
        <taxon>Pezizomycotina</taxon>
        <taxon>Dothideomycetes</taxon>
        <taxon>Pleosporomycetidae</taxon>
        <taxon>Pleosporales</taxon>
        <taxon>Pleosporineae</taxon>
        <taxon>Phaeosphaeriaceae</taxon>
        <taxon>Parastagonospora</taxon>
    </lineage>
</organism>
<sequence length="107" mass="12346">MDKSLFRDPVRQQMVFDARLTCKQERFGAKEIGDGHEVTTLTRQLTAECNNGVMVLWAQFFYLEFFLLAGSSSMDEESRTVSAIGVDEFHHLRVPWAHLMERVNLHA</sequence>
<dbReference type="EMBL" id="CP069031">
    <property type="protein sequence ID" value="QRC98958.1"/>
    <property type="molecule type" value="Genomic_DNA"/>
</dbReference>
<dbReference type="Proteomes" id="UP000663193">
    <property type="component" value="Chromosome 9"/>
</dbReference>
<evidence type="ECO:0000313" key="1">
    <source>
        <dbReference type="EMBL" id="QRC98958.1"/>
    </source>
</evidence>
<reference evidence="2" key="1">
    <citation type="journal article" date="2021" name="BMC Genomics">
        <title>Chromosome-level genome assembly and manually-curated proteome of model necrotroph Parastagonospora nodorum Sn15 reveals a genome-wide trove of candidate effector homologs, and redundancy of virulence-related functions within an accessory chromosome.</title>
        <authorList>
            <person name="Bertazzoni S."/>
            <person name="Jones D.A.B."/>
            <person name="Phan H.T."/>
            <person name="Tan K.-C."/>
            <person name="Hane J.K."/>
        </authorList>
    </citation>
    <scope>NUCLEOTIDE SEQUENCE [LARGE SCALE GENOMIC DNA]</scope>
    <source>
        <strain evidence="2">SN15 / ATCC MYA-4574 / FGSC 10173)</strain>
    </source>
</reference>
<evidence type="ECO:0000313" key="2">
    <source>
        <dbReference type="Proteomes" id="UP000663193"/>
    </source>
</evidence>
<accession>A0A7U2F782</accession>
<proteinExistence type="predicted"/>
<dbReference type="AlphaFoldDB" id="A0A7U2F782"/>
<dbReference type="VEuPathDB" id="FungiDB:JI435_412840"/>
<gene>
    <name evidence="1" type="ORF">JI435_412840</name>
</gene>